<accession>A0ABV3Q9N3</accession>
<gene>
    <name evidence="1" type="ORF">ABQJ54_00850</name>
</gene>
<keyword evidence="2" id="KW-1185">Reference proteome</keyword>
<organism evidence="1 2">
    <name type="scientific">Rhodanobacter lycopersici</name>
    <dbReference type="NCBI Taxonomy" id="3162487"/>
    <lineage>
        <taxon>Bacteria</taxon>
        <taxon>Pseudomonadati</taxon>
        <taxon>Pseudomonadota</taxon>
        <taxon>Gammaproteobacteria</taxon>
        <taxon>Lysobacterales</taxon>
        <taxon>Rhodanobacteraceae</taxon>
        <taxon>Rhodanobacter</taxon>
    </lineage>
</organism>
<proteinExistence type="predicted"/>
<evidence type="ECO:0000313" key="2">
    <source>
        <dbReference type="Proteomes" id="UP001556220"/>
    </source>
</evidence>
<protein>
    <submittedName>
        <fullName evidence="1">Uncharacterized protein</fullName>
    </submittedName>
</protein>
<reference evidence="1 2" key="1">
    <citation type="submission" date="2024-06" db="EMBL/GenBank/DDBJ databases">
        <authorList>
            <person name="Woo H."/>
        </authorList>
    </citation>
    <scope>NUCLEOTIDE SEQUENCE [LARGE SCALE GENOMIC DNA]</scope>
    <source>
        <strain evidence="1 2">Si-c</strain>
    </source>
</reference>
<dbReference type="EMBL" id="JBFOHK010000001">
    <property type="protein sequence ID" value="MEW9570289.1"/>
    <property type="molecule type" value="Genomic_DNA"/>
</dbReference>
<comment type="caution">
    <text evidence="1">The sequence shown here is derived from an EMBL/GenBank/DDBJ whole genome shotgun (WGS) entry which is preliminary data.</text>
</comment>
<name>A0ABV3Q9N3_9GAMM</name>
<evidence type="ECO:0000313" key="1">
    <source>
        <dbReference type="EMBL" id="MEW9570289.1"/>
    </source>
</evidence>
<sequence>MALISMPGLIAPRYLTNSLPLMAKDGMELYSTNDAIIYRGAVEDAGAAHSEKLTGAIARLCRIYGATKIDLSSKIVPPQVIRFLCKVAHGFHIWERGLFPLEESPAIAILKSERTDYSNWIGSKSVSSGQDPQASMHEMFIEDVTTKSGLQCVVVNIALFNHFGPKLAYQVITHAPGWQEHVVAANEARRTGDIHLITHR</sequence>
<dbReference type="RefSeq" id="WP_367852388.1">
    <property type="nucleotide sequence ID" value="NZ_JBFOHK010000001.1"/>
</dbReference>
<dbReference type="Proteomes" id="UP001556220">
    <property type="component" value="Unassembled WGS sequence"/>
</dbReference>